<feature type="region of interest" description="Disordered" evidence="5">
    <location>
        <begin position="61"/>
        <end position="185"/>
    </location>
</feature>
<dbReference type="Proteomes" id="UP001165366">
    <property type="component" value="Unassembled WGS sequence"/>
</dbReference>
<keyword evidence="3 6" id="KW-1133">Transmembrane helix</keyword>
<feature type="compositionally biased region" description="Acidic residues" evidence="5">
    <location>
        <begin position="149"/>
        <end position="162"/>
    </location>
</feature>
<evidence type="ECO:0000256" key="3">
    <source>
        <dbReference type="ARBA" id="ARBA00022989"/>
    </source>
</evidence>
<comment type="caution">
    <text evidence="7">The sequence shown here is derived from an EMBL/GenBank/DDBJ whole genome shotgun (WGS) entry which is preliminary data.</text>
</comment>
<dbReference type="RefSeq" id="WP_237853433.1">
    <property type="nucleotide sequence ID" value="NZ_JAKLWS010000008.1"/>
</dbReference>
<organism evidence="7 8">
    <name type="scientific">Rhodohalobacter sulfatireducens</name>
    <dbReference type="NCBI Taxonomy" id="2911366"/>
    <lineage>
        <taxon>Bacteria</taxon>
        <taxon>Pseudomonadati</taxon>
        <taxon>Balneolota</taxon>
        <taxon>Balneolia</taxon>
        <taxon>Balneolales</taxon>
        <taxon>Balneolaceae</taxon>
        <taxon>Rhodohalobacter</taxon>
    </lineage>
</organism>
<evidence type="ECO:0000256" key="2">
    <source>
        <dbReference type="ARBA" id="ARBA00022692"/>
    </source>
</evidence>
<dbReference type="EMBL" id="JAKLWS010000008">
    <property type="protein sequence ID" value="MCG2588593.1"/>
    <property type="molecule type" value="Genomic_DNA"/>
</dbReference>
<evidence type="ECO:0000256" key="6">
    <source>
        <dbReference type="SAM" id="Phobius"/>
    </source>
</evidence>
<name>A0ABS9KCQ2_9BACT</name>
<feature type="compositionally biased region" description="Acidic residues" evidence="5">
    <location>
        <begin position="131"/>
        <end position="141"/>
    </location>
</feature>
<feature type="compositionally biased region" description="Polar residues" evidence="5">
    <location>
        <begin position="61"/>
        <end position="74"/>
    </location>
</feature>
<dbReference type="SUPFAM" id="SSF74653">
    <property type="entry name" value="TolA/TonB C-terminal domain"/>
    <property type="match status" value="1"/>
</dbReference>
<proteinExistence type="predicted"/>
<reference evidence="7" key="2">
    <citation type="submission" date="2024-05" db="EMBL/GenBank/DDBJ databases">
        <title>Rhodohalobacter halophilus gen. nov., sp. nov., a moderately halophilic member of the family Balneolaceae.</title>
        <authorList>
            <person name="Xia J."/>
        </authorList>
    </citation>
    <scope>NUCLEOTIDE SEQUENCE</scope>
    <source>
        <strain evidence="7">WB101</strain>
    </source>
</reference>
<gene>
    <name evidence="7" type="ORF">L6773_08460</name>
</gene>
<reference evidence="7" key="1">
    <citation type="submission" date="2022-01" db="EMBL/GenBank/DDBJ databases">
        <authorList>
            <person name="Wang Y."/>
        </authorList>
    </citation>
    <scope>NUCLEOTIDE SEQUENCE</scope>
    <source>
        <strain evidence="7">WB101</strain>
    </source>
</reference>
<keyword evidence="8" id="KW-1185">Reference proteome</keyword>
<dbReference type="Gene3D" id="3.30.1150.10">
    <property type="match status" value="1"/>
</dbReference>
<accession>A0ABS9KCQ2</accession>
<evidence type="ECO:0000256" key="1">
    <source>
        <dbReference type="ARBA" id="ARBA00004167"/>
    </source>
</evidence>
<sequence>MLEWIKSHIDEEDRFGVGITAAIHIVILIIAILYTIEPDMNRAAFMEVTLGEFRSGTLAQQSEVQNEQVATRPNPSEVEPEEVDPEITQPAETPQNPVEETTKPVDLPDQEEEIPEEETVETPETDVINPENEEETEEVVEEVVPPQTQEDEQIEEGVEDSGDERGISGDPNVDQGPGNTPDKSAPYDLQWEGELNRTPMVQPLPNNQTNEEAVITIRFEVHPDGSLGRVIPLKKMNPELEREVMRTLRSWRFSRLPSGVPQEPQWGTITFRFVLE</sequence>
<feature type="compositionally biased region" description="Polar residues" evidence="5">
    <location>
        <begin position="90"/>
        <end position="99"/>
    </location>
</feature>
<dbReference type="NCBIfam" id="TIGR01352">
    <property type="entry name" value="tonB_Cterm"/>
    <property type="match status" value="1"/>
</dbReference>
<evidence type="ECO:0000256" key="5">
    <source>
        <dbReference type="SAM" id="MobiDB-lite"/>
    </source>
</evidence>
<feature type="transmembrane region" description="Helical" evidence="6">
    <location>
        <begin position="15"/>
        <end position="36"/>
    </location>
</feature>
<evidence type="ECO:0000256" key="4">
    <source>
        <dbReference type="ARBA" id="ARBA00023136"/>
    </source>
</evidence>
<comment type="subcellular location">
    <subcellularLocation>
        <location evidence="1">Membrane</location>
        <topology evidence="1">Single-pass membrane protein</topology>
    </subcellularLocation>
</comment>
<keyword evidence="2 6" id="KW-0812">Transmembrane</keyword>
<dbReference type="InterPro" id="IPR006260">
    <property type="entry name" value="TonB/TolA_C"/>
</dbReference>
<feature type="compositionally biased region" description="Acidic residues" evidence="5">
    <location>
        <begin position="108"/>
        <end position="124"/>
    </location>
</feature>
<evidence type="ECO:0000313" key="8">
    <source>
        <dbReference type="Proteomes" id="UP001165366"/>
    </source>
</evidence>
<protein>
    <submittedName>
        <fullName evidence="7">Energy transducer TonB</fullName>
    </submittedName>
</protein>
<keyword evidence="4 6" id="KW-0472">Membrane</keyword>
<evidence type="ECO:0000313" key="7">
    <source>
        <dbReference type="EMBL" id="MCG2588593.1"/>
    </source>
</evidence>